<feature type="transmembrane region" description="Helical" evidence="8">
    <location>
        <begin position="229"/>
        <end position="254"/>
    </location>
</feature>
<feature type="transmembrane region" description="Helical" evidence="8">
    <location>
        <begin position="51"/>
        <end position="69"/>
    </location>
</feature>
<feature type="transmembrane region" description="Helical" evidence="8">
    <location>
        <begin position="81"/>
        <end position="100"/>
    </location>
</feature>
<feature type="transmembrane region" description="Helical" evidence="8">
    <location>
        <begin position="106"/>
        <end position="125"/>
    </location>
</feature>
<keyword evidence="10" id="KW-1185">Reference proteome</keyword>
<dbReference type="PANTHER" id="PTHR30472:SF25">
    <property type="entry name" value="ABC TRANSPORTER PERMEASE PROTEIN MJ0876-RELATED"/>
    <property type="match status" value="1"/>
</dbReference>
<dbReference type="RefSeq" id="WP_203637144.1">
    <property type="nucleotide sequence ID" value="NZ_BOLS01000016.1"/>
</dbReference>
<evidence type="ECO:0000256" key="7">
    <source>
        <dbReference type="ARBA" id="ARBA00023136"/>
    </source>
</evidence>
<accession>A0ABW4CLX8</accession>
<feature type="transmembrane region" description="Helical" evidence="8">
    <location>
        <begin position="178"/>
        <end position="198"/>
    </location>
</feature>
<evidence type="ECO:0000256" key="3">
    <source>
        <dbReference type="ARBA" id="ARBA00022448"/>
    </source>
</evidence>
<evidence type="ECO:0000256" key="8">
    <source>
        <dbReference type="SAM" id="Phobius"/>
    </source>
</evidence>
<keyword evidence="3" id="KW-0813">Transport</keyword>
<dbReference type="Pfam" id="PF01032">
    <property type="entry name" value="FecCD"/>
    <property type="match status" value="1"/>
</dbReference>
<evidence type="ECO:0000313" key="10">
    <source>
        <dbReference type="Proteomes" id="UP001597196"/>
    </source>
</evidence>
<comment type="subcellular location">
    <subcellularLocation>
        <location evidence="1">Cell membrane</location>
        <topology evidence="1">Multi-pass membrane protein</topology>
    </subcellularLocation>
</comment>
<protein>
    <submittedName>
        <fullName evidence="9">FecCD family ABC transporter permease</fullName>
    </submittedName>
</protein>
<dbReference type="Proteomes" id="UP001597196">
    <property type="component" value="Unassembled WGS sequence"/>
</dbReference>
<dbReference type="EMBL" id="JBHTOC010000017">
    <property type="protein sequence ID" value="MFD1430770.1"/>
    <property type="molecule type" value="Genomic_DNA"/>
</dbReference>
<sequence length="323" mass="33201">MLLIAVGLLLAALLCGAMLGSVTIAPQAVCQAMMGRYTPDAPILWTIRFPRVVFSALAGVALAVSGLLLQSVLKNPLADPGIMGISSGAALGAVIVLLVVPVASGVLPLIAFGAGMAAFGAIVVLSWDRQLSPVRLILAGVAVNAMFGGVQAILMTLYSDRLHGVIGWLNGDLSGKSWGQVGLVAAYTLPVLAVVWWLRPLLTLLVLDDEALGDLGIPVRRVRLGVASLAVLLAASVVAQAGLISFVGLIVPHFSRLLVGSNYRRLLPLTMVAGALVVTAADTVARLVAAPIEIPIGTVMAIVGGPVFLGMLGRRKGAVHDSV</sequence>
<dbReference type="CDD" id="cd06550">
    <property type="entry name" value="TM_ABC_iron-siderophores_like"/>
    <property type="match status" value="1"/>
</dbReference>
<dbReference type="PANTHER" id="PTHR30472">
    <property type="entry name" value="FERRIC ENTEROBACTIN TRANSPORT SYSTEM PERMEASE PROTEIN"/>
    <property type="match status" value="1"/>
</dbReference>
<keyword evidence="4" id="KW-1003">Cell membrane</keyword>
<reference evidence="10" key="1">
    <citation type="journal article" date="2019" name="Int. J. Syst. Evol. Microbiol.">
        <title>The Global Catalogue of Microorganisms (GCM) 10K type strain sequencing project: providing services to taxonomists for standard genome sequencing and annotation.</title>
        <authorList>
            <consortium name="The Broad Institute Genomics Platform"/>
            <consortium name="The Broad Institute Genome Sequencing Center for Infectious Disease"/>
            <person name="Wu L."/>
            <person name="Ma J."/>
        </authorList>
    </citation>
    <scope>NUCLEOTIDE SEQUENCE [LARGE SCALE GENOMIC DNA]</scope>
    <source>
        <strain evidence="10">CCM 8980</strain>
    </source>
</reference>
<proteinExistence type="inferred from homology"/>
<dbReference type="InterPro" id="IPR000522">
    <property type="entry name" value="ABC_transptr_permease_BtuC"/>
</dbReference>
<keyword evidence="6 8" id="KW-1133">Transmembrane helix</keyword>
<keyword evidence="5 8" id="KW-0812">Transmembrane</keyword>
<evidence type="ECO:0000256" key="6">
    <source>
        <dbReference type="ARBA" id="ARBA00022989"/>
    </source>
</evidence>
<comment type="similarity">
    <text evidence="2">Belongs to the binding-protein-dependent transport system permease family. FecCD subfamily.</text>
</comment>
<evidence type="ECO:0000256" key="2">
    <source>
        <dbReference type="ARBA" id="ARBA00007935"/>
    </source>
</evidence>
<evidence type="ECO:0000256" key="4">
    <source>
        <dbReference type="ARBA" id="ARBA00022475"/>
    </source>
</evidence>
<evidence type="ECO:0000313" key="9">
    <source>
        <dbReference type="EMBL" id="MFD1430770.1"/>
    </source>
</evidence>
<gene>
    <name evidence="9" type="ORF">ACFQ4P_11020</name>
</gene>
<comment type="caution">
    <text evidence="9">The sequence shown here is derived from an EMBL/GenBank/DDBJ whole genome shotgun (WGS) entry which is preliminary data.</text>
</comment>
<dbReference type="InterPro" id="IPR037294">
    <property type="entry name" value="ABC_BtuC-like"/>
</dbReference>
<name>A0ABW4CLX8_9LACO</name>
<feature type="transmembrane region" description="Helical" evidence="8">
    <location>
        <begin position="137"/>
        <end position="158"/>
    </location>
</feature>
<dbReference type="Gene3D" id="1.10.3470.10">
    <property type="entry name" value="ABC transporter involved in vitamin B12 uptake, BtuC"/>
    <property type="match status" value="1"/>
</dbReference>
<keyword evidence="7 8" id="KW-0472">Membrane</keyword>
<feature type="transmembrane region" description="Helical" evidence="8">
    <location>
        <begin position="292"/>
        <end position="313"/>
    </location>
</feature>
<feature type="transmembrane region" description="Helical" evidence="8">
    <location>
        <begin position="266"/>
        <end position="285"/>
    </location>
</feature>
<dbReference type="SUPFAM" id="SSF81345">
    <property type="entry name" value="ABC transporter involved in vitamin B12 uptake, BtuC"/>
    <property type="match status" value="1"/>
</dbReference>
<organism evidence="9 10">
    <name type="scientific">Lacticaseibacillus mingshuiensis</name>
    <dbReference type="NCBI Taxonomy" id="2799574"/>
    <lineage>
        <taxon>Bacteria</taxon>
        <taxon>Bacillati</taxon>
        <taxon>Bacillota</taxon>
        <taxon>Bacilli</taxon>
        <taxon>Lactobacillales</taxon>
        <taxon>Lactobacillaceae</taxon>
        <taxon>Lacticaseibacillus</taxon>
    </lineage>
</organism>
<evidence type="ECO:0000256" key="5">
    <source>
        <dbReference type="ARBA" id="ARBA00022692"/>
    </source>
</evidence>
<evidence type="ECO:0000256" key="1">
    <source>
        <dbReference type="ARBA" id="ARBA00004651"/>
    </source>
</evidence>